<dbReference type="GO" id="GO:0006508">
    <property type="term" value="P:proteolysis"/>
    <property type="evidence" value="ECO:0007669"/>
    <property type="project" value="InterPro"/>
</dbReference>
<dbReference type="SMART" id="SM00756">
    <property type="entry name" value="VKc"/>
    <property type="match status" value="1"/>
</dbReference>
<evidence type="ECO:0000256" key="9">
    <source>
        <dbReference type="ARBA" id="ARBA00023284"/>
    </source>
</evidence>
<keyword evidence="5 10" id="KW-1133">Transmembrane helix</keyword>
<evidence type="ECO:0000256" key="10">
    <source>
        <dbReference type="SAM" id="Phobius"/>
    </source>
</evidence>
<dbReference type="InterPro" id="IPR038354">
    <property type="entry name" value="VKOR_sf"/>
</dbReference>
<evidence type="ECO:0000256" key="7">
    <source>
        <dbReference type="ARBA" id="ARBA00023136"/>
    </source>
</evidence>
<evidence type="ECO:0000256" key="6">
    <source>
        <dbReference type="ARBA" id="ARBA00023002"/>
    </source>
</evidence>
<reference evidence="12 13" key="1">
    <citation type="submission" date="2020-08" db="EMBL/GenBank/DDBJ databases">
        <title>Genomic Encyclopedia of Type Strains, Phase IV (KMG-V): Genome sequencing to study the core and pangenomes of soil and plant-associated prokaryotes.</title>
        <authorList>
            <person name="Whitman W."/>
        </authorList>
    </citation>
    <scope>NUCLEOTIDE SEQUENCE [LARGE SCALE GENOMIC DNA]</scope>
    <source>
        <strain evidence="12 13">MP601</strain>
    </source>
</reference>
<keyword evidence="8" id="KW-1015">Disulfide bond</keyword>
<organism evidence="12 13">
    <name type="scientific">Mucilaginibacter lappiensis</name>
    <dbReference type="NCBI Taxonomy" id="354630"/>
    <lineage>
        <taxon>Bacteria</taxon>
        <taxon>Pseudomonadati</taxon>
        <taxon>Bacteroidota</taxon>
        <taxon>Sphingobacteriia</taxon>
        <taxon>Sphingobacteriales</taxon>
        <taxon>Sphingobacteriaceae</taxon>
        <taxon>Mucilaginibacter</taxon>
    </lineage>
</organism>
<dbReference type="Gene3D" id="3.40.30.10">
    <property type="entry name" value="Glutaredoxin"/>
    <property type="match status" value="1"/>
</dbReference>
<dbReference type="Pfam" id="PF07884">
    <property type="entry name" value="VKOR"/>
    <property type="match status" value="1"/>
</dbReference>
<feature type="transmembrane region" description="Helical" evidence="10">
    <location>
        <begin position="294"/>
        <end position="318"/>
    </location>
</feature>
<keyword evidence="6" id="KW-0560">Oxidoreductase</keyword>
<feature type="transmembrane region" description="Helical" evidence="10">
    <location>
        <begin position="238"/>
        <end position="258"/>
    </location>
</feature>
<dbReference type="GO" id="GO:0005524">
    <property type="term" value="F:ATP binding"/>
    <property type="evidence" value="ECO:0007669"/>
    <property type="project" value="InterPro"/>
</dbReference>
<comment type="caution">
    <text evidence="12">The sequence shown here is derived from an EMBL/GenBank/DDBJ whole genome shotgun (WGS) entry which is preliminary data.</text>
</comment>
<evidence type="ECO:0000313" key="13">
    <source>
        <dbReference type="Proteomes" id="UP000548326"/>
    </source>
</evidence>
<dbReference type="InterPro" id="IPR005074">
    <property type="entry name" value="Peptidase_C39"/>
</dbReference>
<dbReference type="GO" id="GO:0016491">
    <property type="term" value="F:oxidoreductase activity"/>
    <property type="evidence" value="ECO:0007669"/>
    <property type="project" value="UniProtKB-KW"/>
</dbReference>
<dbReference type="Proteomes" id="UP000548326">
    <property type="component" value="Unassembled WGS sequence"/>
</dbReference>
<evidence type="ECO:0000256" key="8">
    <source>
        <dbReference type="ARBA" id="ARBA00023157"/>
    </source>
</evidence>
<dbReference type="SUPFAM" id="SSF52833">
    <property type="entry name" value="Thioredoxin-like"/>
    <property type="match status" value="1"/>
</dbReference>
<dbReference type="GO" id="GO:0016020">
    <property type="term" value="C:membrane"/>
    <property type="evidence" value="ECO:0007669"/>
    <property type="project" value="UniProtKB-SubCell"/>
</dbReference>
<dbReference type="PROSITE" id="PS50990">
    <property type="entry name" value="PEPTIDASE_C39"/>
    <property type="match status" value="1"/>
</dbReference>
<evidence type="ECO:0000256" key="2">
    <source>
        <dbReference type="ARBA" id="ARBA00006214"/>
    </source>
</evidence>
<dbReference type="GO" id="GO:0008233">
    <property type="term" value="F:peptidase activity"/>
    <property type="evidence" value="ECO:0007669"/>
    <property type="project" value="InterPro"/>
</dbReference>
<dbReference type="InterPro" id="IPR036249">
    <property type="entry name" value="Thioredoxin-like_sf"/>
</dbReference>
<keyword evidence="4" id="KW-0874">Quinone</keyword>
<dbReference type="AlphaFoldDB" id="A0A841JAA0"/>
<keyword evidence="7 10" id="KW-0472">Membrane</keyword>
<dbReference type="GO" id="GO:0016853">
    <property type="term" value="F:isomerase activity"/>
    <property type="evidence" value="ECO:0007669"/>
    <property type="project" value="UniProtKB-KW"/>
</dbReference>
<proteinExistence type="inferred from homology"/>
<dbReference type="GO" id="GO:0048038">
    <property type="term" value="F:quinone binding"/>
    <property type="evidence" value="ECO:0007669"/>
    <property type="project" value="UniProtKB-KW"/>
</dbReference>
<keyword evidence="12" id="KW-0413">Isomerase</keyword>
<dbReference type="Pfam" id="PF03412">
    <property type="entry name" value="Peptidase_C39"/>
    <property type="match status" value="1"/>
</dbReference>
<evidence type="ECO:0000256" key="5">
    <source>
        <dbReference type="ARBA" id="ARBA00022989"/>
    </source>
</evidence>
<feature type="transmembrane region" description="Helical" evidence="10">
    <location>
        <begin position="152"/>
        <end position="174"/>
    </location>
</feature>
<comment type="subcellular location">
    <subcellularLocation>
        <location evidence="1">Membrane</location>
        <topology evidence="1">Multi-pass membrane protein</topology>
    </subcellularLocation>
</comment>
<comment type="similarity">
    <text evidence="2">Belongs to the VKOR family.</text>
</comment>
<accession>A0A841JAA0</accession>
<feature type="domain" description="Peptidase C39" evidence="11">
    <location>
        <begin position="4"/>
        <end position="129"/>
    </location>
</feature>
<name>A0A841JAA0_9SPHI</name>
<evidence type="ECO:0000256" key="4">
    <source>
        <dbReference type="ARBA" id="ARBA00022719"/>
    </source>
</evidence>
<feature type="transmembrane region" description="Helical" evidence="10">
    <location>
        <begin position="330"/>
        <end position="352"/>
    </location>
</feature>
<evidence type="ECO:0000256" key="3">
    <source>
        <dbReference type="ARBA" id="ARBA00022692"/>
    </source>
</evidence>
<dbReference type="CDD" id="cd12921">
    <property type="entry name" value="VKOR_4"/>
    <property type="match status" value="1"/>
</dbReference>
<feature type="transmembrane region" description="Helical" evidence="10">
    <location>
        <begin position="264"/>
        <end position="282"/>
    </location>
</feature>
<dbReference type="EMBL" id="JACHCA010000005">
    <property type="protein sequence ID" value="MBB6128079.1"/>
    <property type="molecule type" value="Genomic_DNA"/>
</dbReference>
<keyword evidence="9" id="KW-0676">Redox-active center</keyword>
<dbReference type="InterPro" id="IPR012932">
    <property type="entry name" value="VKOR"/>
</dbReference>
<dbReference type="RefSeq" id="WP_183587411.1">
    <property type="nucleotide sequence ID" value="NZ_JACHCA010000005.1"/>
</dbReference>
<sequence length="552" mass="61598">MLSLFESKTNGPRAAKILLDILNVKVTATTLTREIEEHPDYPSLLSISDVLNNHGVENMGIRVDPDKFTELPCPYITQIRWGKQPTNLFTVVKEVDGNTIHFFDPEKHRWTSLGKESFLKGWSGFALLAEAKDDAGEKDYNKKAKEENRKNIIQYLIVFCIPAIAIIAGLLALAQVGANALLPVVFTLLTLAGAITGALLLWYEIDQHNPVLQQICNAGKKVNCGAILQSKAAKIGGISWSILGFSYFMGILLLLLFSGITNPTALFVISWLNVIAVPYVIFSIYYQWRVAKQWCVLCLCVQGVLVLQLATTLVGGWHTLLSFNTIEPGLIISTLTALVIPFIATTLLIPAFQKAKGSKQINTELQKLKHNRQIFEALLEKQKRVVNIPTGLGITLGNPNGIYKLIKVCNPYCGPCAKAHQPMEDLLENNPDVQIQILFTATNSEGDTKAPPVKHLLAIAEKNEEPVIKQALDDWYLAEKKDYGVFAAKYPMNGELRQQDTKVEAMKNWCDTTGIEFTPTFFISMPNEENETIYYQLPEIYSVIDLKYFFSV</sequence>
<evidence type="ECO:0000259" key="11">
    <source>
        <dbReference type="PROSITE" id="PS50990"/>
    </source>
</evidence>
<gene>
    <name evidence="12" type="ORF">HDF22_002192</name>
</gene>
<dbReference type="Gene3D" id="1.20.1440.130">
    <property type="entry name" value="VKOR domain"/>
    <property type="match status" value="1"/>
</dbReference>
<evidence type="ECO:0000256" key="1">
    <source>
        <dbReference type="ARBA" id="ARBA00004141"/>
    </source>
</evidence>
<feature type="transmembrane region" description="Helical" evidence="10">
    <location>
        <begin position="180"/>
        <end position="203"/>
    </location>
</feature>
<evidence type="ECO:0000313" key="12">
    <source>
        <dbReference type="EMBL" id="MBB6128079.1"/>
    </source>
</evidence>
<keyword evidence="3 10" id="KW-0812">Transmembrane</keyword>
<dbReference type="Gene3D" id="3.90.70.10">
    <property type="entry name" value="Cysteine proteinases"/>
    <property type="match status" value="1"/>
</dbReference>
<protein>
    <submittedName>
        <fullName evidence="12">Putative membrane protein/protein-disulfide isomerase</fullName>
    </submittedName>
</protein>